<accession>A0A2K1KVP1</accession>
<dbReference type="Gramene" id="Pp3c3_23610V3.1">
    <property type="protein sequence ID" value="Pp3c3_23610V3.1"/>
    <property type="gene ID" value="Pp3c3_23610"/>
</dbReference>
<feature type="transmembrane region" description="Helical" evidence="1">
    <location>
        <begin position="105"/>
        <end position="124"/>
    </location>
</feature>
<dbReference type="PaxDb" id="3218-PP1S47_54V6.1"/>
<name>A0A2K1KVP1_PHYPA</name>
<feature type="transmembrane region" description="Helical" evidence="1">
    <location>
        <begin position="136"/>
        <end position="164"/>
    </location>
</feature>
<dbReference type="InParanoid" id="A0A2K1KVP1"/>
<sequence length="167" mass="19114">MAPSSMTPASHPILSWTWWFTHVDRRHDGGHTNRRQFRTPLHRMVEVAVGVAVGVVVVVVVAMASTEEKKALRMYSYLIVCILLSSGQIFFNKVCYAQFVLSPIYYLYVLVLTEILWNLHWVLLDSKSNRPYPVGLTLLHMIFSTVLCSLVDRVFEAACLLFLWSIP</sequence>
<reference evidence="3" key="3">
    <citation type="submission" date="2020-12" db="UniProtKB">
        <authorList>
            <consortium name="EnsemblPlants"/>
        </authorList>
    </citation>
    <scope>IDENTIFICATION</scope>
</reference>
<reference evidence="2 4" key="1">
    <citation type="journal article" date="2008" name="Science">
        <title>The Physcomitrella genome reveals evolutionary insights into the conquest of land by plants.</title>
        <authorList>
            <person name="Rensing S."/>
            <person name="Lang D."/>
            <person name="Zimmer A."/>
            <person name="Terry A."/>
            <person name="Salamov A."/>
            <person name="Shapiro H."/>
            <person name="Nishiyama T."/>
            <person name="Perroud P.-F."/>
            <person name="Lindquist E."/>
            <person name="Kamisugi Y."/>
            <person name="Tanahashi T."/>
            <person name="Sakakibara K."/>
            <person name="Fujita T."/>
            <person name="Oishi K."/>
            <person name="Shin-I T."/>
            <person name="Kuroki Y."/>
            <person name="Toyoda A."/>
            <person name="Suzuki Y."/>
            <person name="Hashimoto A."/>
            <person name="Yamaguchi K."/>
            <person name="Sugano A."/>
            <person name="Kohara Y."/>
            <person name="Fujiyama A."/>
            <person name="Anterola A."/>
            <person name="Aoki S."/>
            <person name="Ashton N."/>
            <person name="Barbazuk W.B."/>
            <person name="Barker E."/>
            <person name="Bennetzen J."/>
            <person name="Bezanilla M."/>
            <person name="Blankenship R."/>
            <person name="Cho S.H."/>
            <person name="Dutcher S."/>
            <person name="Estelle M."/>
            <person name="Fawcett J.A."/>
            <person name="Gundlach H."/>
            <person name="Hanada K."/>
            <person name="Heyl A."/>
            <person name="Hicks K.A."/>
            <person name="Hugh J."/>
            <person name="Lohr M."/>
            <person name="Mayer K."/>
            <person name="Melkozernov A."/>
            <person name="Murata T."/>
            <person name="Nelson D."/>
            <person name="Pils B."/>
            <person name="Prigge M."/>
            <person name="Reiss B."/>
            <person name="Renner T."/>
            <person name="Rombauts S."/>
            <person name="Rushton P."/>
            <person name="Sanderfoot A."/>
            <person name="Schween G."/>
            <person name="Shiu S.-H."/>
            <person name="Stueber K."/>
            <person name="Theodoulou F.L."/>
            <person name="Tu H."/>
            <person name="Van de Peer Y."/>
            <person name="Verrier P.J."/>
            <person name="Waters E."/>
            <person name="Wood A."/>
            <person name="Yang L."/>
            <person name="Cove D."/>
            <person name="Cuming A."/>
            <person name="Hasebe M."/>
            <person name="Lucas S."/>
            <person name="Mishler D.B."/>
            <person name="Reski R."/>
            <person name="Grigoriev I."/>
            <person name="Quatrano R.S."/>
            <person name="Boore J.L."/>
        </authorList>
    </citation>
    <scope>NUCLEOTIDE SEQUENCE [LARGE SCALE GENOMIC DNA]</scope>
    <source>
        <strain evidence="3 4">cv. Gransden 2004</strain>
    </source>
</reference>
<dbReference type="EMBL" id="ABEU02000003">
    <property type="protein sequence ID" value="PNR57862.1"/>
    <property type="molecule type" value="Genomic_DNA"/>
</dbReference>
<keyword evidence="1" id="KW-0472">Membrane</keyword>
<feature type="transmembrane region" description="Helical" evidence="1">
    <location>
        <begin position="47"/>
        <end position="65"/>
    </location>
</feature>
<dbReference type="Proteomes" id="UP000006727">
    <property type="component" value="Chromosome 3"/>
</dbReference>
<evidence type="ECO:0000256" key="1">
    <source>
        <dbReference type="SAM" id="Phobius"/>
    </source>
</evidence>
<feature type="transmembrane region" description="Helical" evidence="1">
    <location>
        <begin position="77"/>
        <end position="99"/>
    </location>
</feature>
<evidence type="ECO:0000313" key="2">
    <source>
        <dbReference type="EMBL" id="PNR57862.1"/>
    </source>
</evidence>
<keyword evidence="4" id="KW-1185">Reference proteome</keyword>
<organism evidence="2">
    <name type="scientific">Physcomitrium patens</name>
    <name type="common">Spreading-leaved earth moss</name>
    <name type="synonym">Physcomitrella patens</name>
    <dbReference type="NCBI Taxonomy" id="3218"/>
    <lineage>
        <taxon>Eukaryota</taxon>
        <taxon>Viridiplantae</taxon>
        <taxon>Streptophyta</taxon>
        <taxon>Embryophyta</taxon>
        <taxon>Bryophyta</taxon>
        <taxon>Bryophytina</taxon>
        <taxon>Bryopsida</taxon>
        <taxon>Funariidae</taxon>
        <taxon>Funariales</taxon>
        <taxon>Funariaceae</taxon>
        <taxon>Physcomitrium</taxon>
    </lineage>
</organism>
<protein>
    <submittedName>
        <fullName evidence="2 3">Uncharacterized protein</fullName>
    </submittedName>
</protein>
<keyword evidence="1" id="KW-1133">Transmembrane helix</keyword>
<gene>
    <name evidence="2" type="ORF">PHYPA_004856</name>
</gene>
<evidence type="ECO:0000313" key="4">
    <source>
        <dbReference type="Proteomes" id="UP000006727"/>
    </source>
</evidence>
<keyword evidence="1" id="KW-0812">Transmembrane</keyword>
<dbReference type="AlphaFoldDB" id="A0A2K1KVP1"/>
<proteinExistence type="predicted"/>
<evidence type="ECO:0000313" key="3">
    <source>
        <dbReference type="EnsemblPlants" id="Pp3c3_23610V3.1"/>
    </source>
</evidence>
<dbReference type="EnsemblPlants" id="Pp3c3_23610V3.1">
    <property type="protein sequence ID" value="Pp3c3_23610V3.1"/>
    <property type="gene ID" value="Pp3c3_23610"/>
</dbReference>
<reference evidence="2 4" key="2">
    <citation type="journal article" date="2018" name="Plant J.">
        <title>The Physcomitrella patens chromosome-scale assembly reveals moss genome structure and evolution.</title>
        <authorList>
            <person name="Lang D."/>
            <person name="Ullrich K.K."/>
            <person name="Murat F."/>
            <person name="Fuchs J."/>
            <person name="Jenkins J."/>
            <person name="Haas F.B."/>
            <person name="Piednoel M."/>
            <person name="Gundlach H."/>
            <person name="Van Bel M."/>
            <person name="Meyberg R."/>
            <person name="Vives C."/>
            <person name="Morata J."/>
            <person name="Symeonidi A."/>
            <person name="Hiss M."/>
            <person name="Muchero W."/>
            <person name="Kamisugi Y."/>
            <person name="Saleh O."/>
            <person name="Blanc G."/>
            <person name="Decker E.L."/>
            <person name="van Gessel N."/>
            <person name="Grimwood J."/>
            <person name="Hayes R.D."/>
            <person name="Graham S.W."/>
            <person name="Gunter L.E."/>
            <person name="McDaniel S.F."/>
            <person name="Hoernstein S.N.W."/>
            <person name="Larsson A."/>
            <person name="Li F.W."/>
            <person name="Perroud P.F."/>
            <person name="Phillips J."/>
            <person name="Ranjan P."/>
            <person name="Rokshar D.S."/>
            <person name="Rothfels C.J."/>
            <person name="Schneider L."/>
            <person name="Shu S."/>
            <person name="Stevenson D.W."/>
            <person name="Thummler F."/>
            <person name="Tillich M."/>
            <person name="Villarreal Aguilar J.C."/>
            <person name="Widiez T."/>
            <person name="Wong G.K."/>
            <person name="Wymore A."/>
            <person name="Zhang Y."/>
            <person name="Zimmer A.D."/>
            <person name="Quatrano R.S."/>
            <person name="Mayer K.F.X."/>
            <person name="Goodstein D."/>
            <person name="Casacuberta J.M."/>
            <person name="Vandepoele K."/>
            <person name="Reski R."/>
            <person name="Cuming A.C."/>
            <person name="Tuskan G.A."/>
            <person name="Maumus F."/>
            <person name="Salse J."/>
            <person name="Schmutz J."/>
            <person name="Rensing S.A."/>
        </authorList>
    </citation>
    <scope>NUCLEOTIDE SEQUENCE [LARGE SCALE GENOMIC DNA]</scope>
    <source>
        <strain evidence="3 4">cv. Gransden 2004</strain>
    </source>
</reference>